<name>A0A1G9M1I9_9FIRM</name>
<dbReference type="Proteomes" id="UP000199476">
    <property type="component" value="Unassembled WGS sequence"/>
</dbReference>
<dbReference type="STRING" id="321763.SAMN04488692_10778"/>
<gene>
    <name evidence="1" type="ORF">SAMN04488692_10778</name>
</gene>
<dbReference type="EMBL" id="FNGO01000007">
    <property type="protein sequence ID" value="SDL68129.1"/>
    <property type="molecule type" value="Genomic_DNA"/>
</dbReference>
<reference evidence="1 2" key="1">
    <citation type="submission" date="2016-10" db="EMBL/GenBank/DDBJ databases">
        <authorList>
            <person name="de Groot N.N."/>
        </authorList>
    </citation>
    <scope>NUCLEOTIDE SEQUENCE [LARGE SCALE GENOMIC DNA]</scope>
    <source>
        <strain evidence="1 2">SLAS-1</strain>
    </source>
</reference>
<organism evidence="1 2">
    <name type="scientific">Halarsenatibacter silvermanii</name>
    <dbReference type="NCBI Taxonomy" id="321763"/>
    <lineage>
        <taxon>Bacteria</taxon>
        <taxon>Bacillati</taxon>
        <taxon>Bacillota</taxon>
        <taxon>Clostridia</taxon>
        <taxon>Halanaerobiales</taxon>
        <taxon>Halarsenatibacteraceae</taxon>
        <taxon>Halarsenatibacter</taxon>
    </lineage>
</organism>
<evidence type="ECO:0000313" key="2">
    <source>
        <dbReference type="Proteomes" id="UP000199476"/>
    </source>
</evidence>
<proteinExistence type="predicted"/>
<keyword evidence="2" id="KW-1185">Reference proteome</keyword>
<sequence length="199" mass="22731">MEILLNGKKQDLGMYDKIDDMRELIKFIHTFIGEDIVKTVEIDEEEYTAEEIEAGLNLDMDAVSRVNLKTTDDKKKARENIKANVIEELPEMRDNFQQAAAEFALGDEEKGYEMVHDTLKNLEWIVLKIEVSLKRNDDEDGLEEINSIKEGFDGILKELDSEINTDRKGALTEMAEKASNLVKRLEELVEISDTTDTTS</sequence>
<protein>
    <submittedName>
        <fullName evidence="1">Uncharacterized protein</fullName>
    </submittedName>
</protein>
<dbReference type="AlphaFoldDB" id="A0A1G9M1I9"/>
<dbReference type="RefSeq" id="WP_089759404.1">
    <property type="nucleotide sequence ID" value="NZ_FNGO01000007.1"/>
</dbReference>
<accession>A0A1G9M1I9</accession>
<evidence type="ECO:0000313" key="1">
    <source>
        <dbReference type="EMBL" id="SDL68129.1"/>
    </source>
</evidence>